<comment type="caution">
    <text evidence="1">The sequence shown here is derived from an EMBL/GenBank/DDBJ whole genome shotgun (WGS) entry which is preliminary data.</text>
</comment>
<proteinExistence type="predicted"/>
<keyword evidence="2" id="KW-1185">Reference proteome</keyword>
<name>A0ABN8FVR6_9BACL</name>
<protein>
    <submittedName>
        <fullName evidence="1">Uncharacterized protein</fullName>
    </submittedName>
</protein>
<dbReference type="Proteomes" id="UP000838686">
    <property type="component" value="Unassembled WGS sequence"/>
</dbReference>
<organism evidence="1 2">
    <name type="scientific">Paenibacillus plantiphilus</name>
    <dbReference type="NCBI Taxonomy" id="2905650"/>
    <lineage>
        <taxon>Bacteria</taxon>
        <taxon>Bacillati</taxon>
        <taxon>Bacillota</taxon>
        <taxon>Bacilli</taxon>
        <taxon>Bacillales</taxon>
        <taxon>Paenibacillaceae</taxon>
        <taxon>Paenibacillus</taxon>
    </lineage>
</organism>
<evidence type="ECO:0000313" key="2">
    <source>
        <dbReference type="Proteomes" id="UP000838686"/>
    </source>
</evidence>
<dbReference type="EMBL" id="CAKMMF010000001">
    <property type="protein sequence ID" value="CAH1190112.1"/>
    <property type="molecule type" value="Genomic_DNA"/>
</dbReference>
<evidence type="ECO:0000313" key="1">
    <source>
        <dbReference type="EMBL" id="CAH1190112.1"/>
    </source>
</evidence>
<sequence length="84" mass="9168">MLILLLSGCGSVNNEEQRSGSIKPANTTVSYGNLDVSEEFNTFEQLTDTADLVVKVKLTGEKPQKIEYEGANFTITNATVKEVK</sequence>
<gene>
    <name evidence="1" type="ORF">PAECIP111893_00181</name>
</gene>
<accession>A0ABN8FVR6</accession>
<reference evidence="1" key="1">
    <citation type="submission" date="2022-01" db="EMBL/GenBank/DDBJ databases">
        <authorList>
            <person name="Criscuolo A."/>
        </authorList>
    </citation>
    <scope>NUCLEOTIDE SEQUENCE</scope>
    <source>
        <strain evidence="1">CIP111893</strain>
    </source>
</reference>